<evidence type="ECO:0000313" key="3">
    <source>
        <dbReference type="Proteomes" id="UP001305414"/>
    </source>
</evidence>
<feature type="compositionally biased region" description="Basic and acidic residues" evidence="1">
    <location>
        <begin position="39"/>
        <end position="54"/>
    </location>
</feature>
<dbReference type="EMBL" id="JAWHQM010000013">
    <property type="protein sequence ID" value="KAK5630025.1"/>
    <property type="molecule type" value="Genomic_DNA"/>
</dbReference>
<comment type="caution">
    <text evidence="2">The sequence shown here is derived from an EMBL/GenBank/DDBJ whole genome shotgun (WGS) entry which is preliminary data.</text>
</comment>
<feature type="region of interest" description="Disordered" evidence="1">
    <location>
        <begin position="22"/>
        <end position="60"/>
    </location>
</feature>
<accession>A0AAN7UD48</accession>
<name>A0AAN7UD48_9PEZI</name>
<organism evidence="2 3">
    <name type="scientific">Xylaria bambusicola</name>
    <dbReference type="NCBI Taxonomy" id="326684"/>
    <lineage>
        <taxon>Eukaryota</taxon>
        <taxon>Fungi</taxon>
        <taxon>Dikarya</taxon>
        <taxon>Ascomycota</taxon>
        <taxon>Pezizomycotina</taxon>
        <taxon>Sordariomycetes</taxon>
        <taxon>Xylariomycetidae</taxon>
        <taxon>Xylariales</taxon>
        <taxon>Xylariaceae</taxon>
        <taxon>Xylaria</taxon>
    </lineage>
</organism>
<keyword evidence="3" id="KW-1185">Reference proteome</keyword>
<sequence length="60" mass="6194">MVAAIIGIPVLAYVMLPSSPAATGKPAANPGLPPNLDPAARKREKDSDEPDIPKVHAPRA</sequence>
<evidence type="ECO:0000313" key="2">
    <source>
        <dbReference type="EMBL" id="KAK5630025.1"/>
    </source>
</evidence>
<dbReference type="Proteomes" id="UP001305414">
    <property type="component" value="Unassembled WGS sequence"/>
</dbReference>
<protein>
    <submittedName>
        <fullName evidence="2">Uncharacterized protein</fullName>
    </submittedName>
</protein>
<dbReference type="AlphaFoldDB" id="A0AAN7UD48"/>
<evidence type="ECO:0000256" key="1">
    <source>
        <dbReference type="SAM" id="MobiDB-lite"/>
    </source>
</evidence>
<gene>
    <name evidence="2" type="ORF">RRF57_005740</name>
</gene>
<proteinExistence type="predicted"/>
<reference evidence="2 3" key="1">
    <citation type="submission" date="2023-10" db="EMBL/GenBank/DDBJ databases">
        <title>Draft genome sequence of Xylaria bambusicola isolate GMP-LS, the root and basal stem rot pathogen of sugarcane in Indonesia.</title>
        <authorList>
            <person name="Selvaraj P."/>
            <person name="Muralishankar V."/>
            <person name="Muruganantham S."/>
            <person name="Sp S."/>
            <person name="Haryani S."/>
            <person name="Lau K.J.X."/>
            <person name="Naqvi N.I."/>
        </authorList>
    </citation>
    <scope>NUCLEOTIDE SEQUENCE [LARGE SCALE GENOMIC DNA]</scope>
    <source>
        <strain evidence="2">GMP-LS</strain>
    </source>
</reference>